<reference evidence="1 2" key="1">
    <citation type="submission" date="2019-06" db="EMBL/GenBank/DDBJ databases">
        <title>Genome sequence analysis of &gt;100 Bacillus licheniformis strains suggests intrinsic resistance to this species.</title>
        <authorList>
            <person name="Wels M."/>
            <person name="Siezen R.J."/>
            <person name="Johansen E."/>
            <person name="Stuer-Lauridsen B."/>
            <person name="Bjerre K."/>
            <person name="Nielsen B.K.K."/>
        </authorList>
    </citation>
    <scope>NUCLEOTIDE SEQUENCE [LARGE SCALE GENOMIC DNA]</scope>
    <source>
        <strain evidence="1 2">BAC-16736</strain>
    </source>
</reference>
<dbReference type="RefSeq" id="WP_009328676.1">
    <property type="nucleotide sequence ID" value="NZ_CP017247.1"/>
</dbReference>
<gene>
    <name evidence="1" type="ORF">CHCC16736_0450</name>
</gene>
<proteinExistence type="predicted"/>
<accession>A0A8B5Y6I0</accession>
<evidence type="ECO:0000313" key="1">
    <source>
        <dbReference type="EMBL" id="TWL21987.1"/>
    </source>
</evidence>
<evidence type="ECO:0000313" key="2">
    <source>
        <dbReference type="Proteomes" id="UP000435910"/>
    </source>
</evidence>
<comment type="caution">
    <text evidence="1">The sequence shown here is derived from an EMBL/GenBank/DDBJ whole genome shotgun (WGS) entry which is preliminary data.</text>
</comment>
<dbReference type="EMBL" id="NILC01000030">
    <property type="protein sequence ID" value="TWL21987.1"/>
    <property type="molecule type" value="Genomic_DNA"/>
</dbReference>
<organism evidence="1 2">
    <name type="scientific">Bacillus licheniformis</name>
    <dbReference type="NCBI Taxonomy" id="1402"/>
    <lineage>
        <taxon>Bacteria</taxon>
        <taxon>Bacillati</taxon>
        <taxon>Bacillota</taxon>
        <taxon>Bacilli</taxon>
        <taxon>Bacillales</taxon>
        <taxon>Bacillaceae</taxon>
        <taxon>Bacillus</taxon>
    </lineage>
</organism>
<name>A0A8B5Y6I0_BACLI</name>
<sequence length="108" mass="12411">MANLGISLDNLPNETVFEIVKALCEKAYQQGVEDGVKKYSYPPILKNTHLQEIFQIKSAAVTRLTGIESFPKLKTIQARYPRDLVFEWIKQNSTWVEENTNYFQKGVS</sequence>
<dbReference type="Proteomes" id="UP000435910">
    <property type="component" value="Unassembled WGS sequence"/>
</dbReference>
<dbReference type="AlphaFoldDB" id="A0A8B5Y6I0"/>
<protein>
    <submittedName>
        <fullName evidence="1">Uncharacterized protein</fullName>
    </submittedName>
</protein>